<gene>
    <name evidence="1" type="ORF">I7I52_02611</name>
</gene>
<comment type="caution">
    <text evidence="1">The sequence shown here is derived from an EMBL/GenBank/DDBJ whole genome shotgun (WGS) entry which is preliminary data.</text>
</comment>
<dbReference type="AlphaFoldDB" id="A0A8H8D7X6"/>
<protein>
    <submittedName>
        <fullName evidence="1">Uncharacterized protein</fullName>
    </submittedName>
</protein>
<dbReference type="Proteomes" id="UP000670092">
    <property type="component" value="Unassembled WGS sequence"/>
</dbReference>
<reference evidence="1 2" key="1">
    <citation type="submission" date="2021-01" db="EMBL/GenBank/DDBJ databases">
        <title>Chromosome-level genome assembly of a human fungal pathogen reveals clustering of transcriptionally co-regulated genes.</title>
        <authorList>
            <person name="Voorhies M."/>
            <person name="Cohen S."/>
            <person name="Shea T.P."/>
            <person name="Petrus S."/>
            <person name="Munoz J.F."/>
            <person name="Poplawski S."/>
            <person name="Goldman W.E."/>
            <person name="Michael T."/>
            <person name="Cuomo C.A."/>
            <person name="Sil A."/>
            <person name="Beyhan S."/>
        </authorList>
    </citation>
    <scope>NUCLEOTIDE SEQUENCE [LARGE SCALE GENOMIC DNA]</scope>
    <source>
        <strain evidence="1 2">G184AR</strain>
    </source>
</reference>
<evidence type="ECO:0000313" key="1">
    <source>
        <dbReference type="EMBL" id="KAG5304324.1"/>
    </source>
</evidence>
<dbReference type="EMBL" id="JAEVHI010000001">
    <property type="protein sequence ID" value="KAG5304324.1"/>
    <property type="molecule type" value="Genomic_DNA"/>
</dbReference>
<dbReference type="VEuPathDB" id="FungiDB:I7I52_02611"/>
<proteinExistence type="predicted"/>
<evidence type="ECO:0000313" key="2">
    <source>
        <dbReference type="Proteomes" id="UP000670092"/>
    </source>
</evidence>
<accession>A0A8H8D7X6</accession>
<sequence>MSNLHSFCVIHPYLLMTTDCGLHVAIQSMYSDFFPRGMLLATPSSFFFNYNSPAFLTCWSHLLG</sequence>
<name>A0A8H8D7X6_AJECA</name>
<organism evidence="1 2">
    <name type="scientific">Ajellomyces capsulatus</name>
    <name type="common">Darling's disease fungus</name>
    <name type="synonym">Histoplasma capsulatum</name>
    <dbReference type="NCBI Taxonomy" id="5037"/>
    <lineage>
        <taxon>Eukaryota</taxon>
        <taxon>Fungi</taxon>
        <taxon>Dikarya</taxon>
        <taxon>Ascomycota</taxon>
        <taxon>Pezizomycotina</taxon>
        <taxon>Eurotiomycetes</taxon>
        <taxon>Eurotiomycetidae</taxon>
        <taxon>Onygenales</taxon>
        <taxon>Ajellomycetaceae</taxon>
        <taxon>Histoplasma</taxon>
    </lineage>
</organism>